<dbReference type="InterPro" id="IPR036812">
    <property type="entry name" value="NAD(P)_OxRdtase_dom_sf"/>
</dbReference>
<feature type="non-terminal residue" evidence="2">
    <location>
        <position position="1"/>
    </location>
</feature>
<sequence>AVNESRRRLGVDSVDLMQYYWQDYGVNRYVDGALYLADAASAGLIRHVGTTNFDVPRMEAMTQAGVRIVSNQ</sequence>
<feature type="non-terminal residue" evidence="2">
    <location>
        <position position="72"/>
    </location>
</feature>
<dbReference type="EMBL" id="PGGS01005238">
    <property type="protein sequence ID" value="PNG73841.1"/>
    <property type="molecule type" value="Genomic_DNA"/>
</dbReference>
<dbReference type="AlphaFoldDB" id="A0A2J7XDK3"/>
<proteinExistence type="predicted"/>
<gene>
    <name evidence="2" type="ORF">TSOC_015389</name>
</gene>
<dbReference type="InterPro" id="IPR023210">
    <property type="entry name" value="NADP_OxRdtase_dom"/>
</dbReference>
<protein>
    <submittedName>
        <fullName evidence="2">2,5-diketo-D-gluconic acid reductase B</fullName>
    </submittedName>
</protein>
<comment type="caution">
    <text evidence="2">The sequence shown here is derived from an EMBL/GenBank/DDBJ whole genome shotgun (WGS) entry which is preliminary data.</text>
</comment>
<dbReference type="Proteomes" id="UP000236333">
    <property type="component" value="Unassembled WGS sequence"/>
</dbReference>
<reference evidence="2 3" key="1">
    <citation type="journal article" date="2017" name="Mol. Biol. Evol.">
        <title>The 4-celled Tetrabaena socialis nuclear genome reveals the essential components for genetic control of cell number at the origin of multicellularity in the volvocine lineage.</title>
        <authorList>
            <person name="Featherston J."/>
            <person name="Arakaki Y."/>
            <person name="Hanschen E.R."/>
            <person name="Ferris P.J."/>
            <person name="Michod R.E."/>
            <person name="Olson B.J.S.C."/>
            <person name="Nozaki H."/>
            <person name="Durand P.M."/>
        </authorList>
    </citation>
    <scope>NUCLEOTIDE SEQUENCE [LARGE SCALE GENOMIC DNA]</scope>
    <source>
        <strain evidence="2 3">NIES-571</strain>
    </source>
</reference>
<evidence type="ECO:0000313" key="2">
    <source>
        <dbReference type="EMBL" id="PNG73841.1"/>
    </source>
</evidence>
<evidence type="ECO:0000313" key="3">
    <source>
        <dbReference type="Proteomes" id="UP000236333"/>
    </source>
</evidence>
<feature type="domain" description="NADP-dependent oxidoreductase" evidence="1">
    <location>
        <begin position="2"/>
        <end position="72"/>
    </location>
</feature>
<dbReference type="SUPFAM" id="SSF51430">
    <property type="entry name" value="NAD(P)-linked oxidoreductase"/>
    <property type="match status" value="1"/>
</dbReference>
<dbReference type="Pfam" id="PF00248">
    <property type="entry name" value="Aldo_ket_red"/>
    <property type="match status" value="1"/>
</dbReference>
<dbReference type="PANTHER" id="PTHR43147:SF5">
    <property type="entry name" value="OXIDOREDUCTASE"/>
    <property type="match status" value="1"/>
</dbReference>
<dbReference type="OrthoDB" id="48988at2759"/>
<dbReference type="Gene3D" id="3.20.20.100">
    <property type="entry name" value="NADP-dependent oxidoreductase domain"/>
    <property type="match status" value="1"/>
</dbReference>
<accession>A0A2J7XDK3</accession>
<keyword evidence="3" id="KW-1185">Reference proteome</keyword>
<evidence type="ECO:0000259" key="1">
    <source>
        <dbReference type="Pfam" id="PF00248"/>
    </source>
</evidence>
<organism evidence="2 3">
    <name type="scientific">Tetrabaena socialis</name>
    <dbReference type="NCBI Taxonomy" id="47790"/>
    <lineage>
        <taxon>Eukaryota</taxon>
        <taxon>Viridiplantae</taxon>
        <taxon>Chlorophyta</taxon>
        <taxon>core chlorophytes</taxon>
        <taxon>Chlorophyceae</taxon>
        <taxon>CS clade</taxon>
        <taxon>Chlamydomonadales</taxon>
        <taxon>Tetrabaenaceae</taxon>
        <taxon>Tetrabaena</taxon>
    </lineage>
</organism>
<name>A0A2J7XDK3_9CHLO</name>
<dbReference type="PANTHER" id="PTHR43147">
    <property type="entry name" value="PROTEIN TAS"/>
    <property type="match status" value="1"/>
</dbReference>